<feature type="domain" description="DUF2087" evidence="2">
    <location>
        <begin position="152"/>
        <end position="220"/>
    </location>
</feature>
<dbReference type="OrthoDB" id="529288at2"/>
<dbReference type="AlphaFoldDB" id="A0A3R9DZR5"/>
<protein>
    <submittedName>
        <fullName evidence="3">DUF2087 domain-containing protein</fullName>
    </submittedName>
</protein>
<comment type="caution">
    <text evidence="3">The sequence shown here is derived from an EMBL/GenBank/DDBJ whole genome shotgun (WGS) entry which is preliminary data.</text>
</comment>
<accession>A0A3R9DZR5</accession>
<sequence length="228" mass="24494">METRRTSSGTVTGAVGRGTQRNLPRGPSAAAVRVKRARQTGGRGDAGGIRLAVHGVLRREARGFRYLPGMAAPEALVSALSDPERLLLFARICAAPEGLAAGEVPAKLVRRLTDAGLVTADGDHYRAVPGVFREALAKGPADPLDGLFRHGRLVAIPHSGKRRQLLLATLAERFEPGRLYTEQDVREKLVMVHDDHATLRRYLIDEGLLQRSNDGGAYGRPSEARAAG</sequence>
<evidence type="ECO:0000313" key="3">
    <source>
        <dbReference type="EMBL" id="RSD21487.1"/>
    </source>
</evidence>
<keyword evidence="4" id="KW-1185">Reference proteome</keyword>
<dbReference type="InterPro" id="IPR018656">
    <property type="entry name" value="DUF2087"/>
</dbReference>
<organism evidence="3 4">
    <name type="scientific">Amycolatopsis eburnea</name>
    <dbReference type="NCBI Taxonomy" id="2267691"/>
    <lineage>
        <taxon>Bacteria</taxon>
        <taxon>Bacillati</taxon>
        <taxon>Actinomycetota</taxon>
        <taxon>Actinomycetes</taxon>
        <taxon>Pseudonocardiales</taxon>
        <taxon>Pseudonocardiaceae</taxon>
        <taxon>Amycolatopsis</taxon>
    </lineage>
</organism>
<name>A0A3R9DZR5_9PSEU</name>
<feature type="compositionally biased region" description="Polar residues" evidence="1">
    <location>
        <begin position="1"/>
        <end position="11"/>
    </location>
</feature>
<evidence type="ECO:0000259" key="2">
    <source>
        <dbReference type="Pfam" id="PF09860"/>
    </source>
</evidence>
<proteinExistence type="predicted"/>
<evidence type="ECO:0000313" key="4">
    <source>
        <dbReference type="Proteomes" id="UP000267081"/>
    </source>
</evidence>
<dbReference type="EMBL" id="RSEC01000033">
    <property type="protein sequence ID" value="RSD21487.1"/>
    <property type="molecule type" value="Genomic_DNA"/>
</dbReference>
<dbReference type="Proteomes" id="UP000267081">
    <property type="component" value="Unassembled WGS sequence"/>
</dbReference>
<gene>
    <name evidence="3" type="ORF">EIY87_11315</name>
</gene>
<evidence type="ECO:0000256" key="1">
    <source>
        <dbReference type="SAM" id="MobiDB-lite"/>
    </source>
</evidence>
<dbReference type="Pfam" id="PF09860">
    <property type="entry name" value="DUF2087"/>
    <property type="match status" value="1"/>
</dbReference>
<reference evidence="3 4" key="1">
    <citation type="submission" date="2018-12" db="EMBL/GenBank/DDBJ databases">
        <title>Amycolatopsis eburnea sp. nov. actinomycete associate with arbuscular mycorrhiza fungal spore.</title>
        <authorList>
            <person name="Lumyong S."/>
            <person name="Chaiya L."/>
        </authorList>
    </citation>
    <scope>NUCLEOTIDE SEQUENCE [LARGE SCALE GENOMIC DNA]</scope>
    <source>
        <strain evidence="3 4">GLM-1</strain>
    </source>
</reference>
<feature type="region of interest" description="Disordered" evidence="1">
    <location>
        <begin position="1"/>
        <end position="31"/>
    </location>
</feature>